<dbReference type="EMBL" id="JACSQB010000002">
    <property type="protein sequence ID" value="MBD8045452.1"/>
    <property type="molecule type" value="Genomic_DNA"/>
</dbReference>
<name>A0ABR8YMH1_9CLOT</name>
<evidence type="ECO:0000313" key="1">
    <source>
        <dbReference type="EMBL" id="MBD8045452.1"/>
    </source>
</evidence>
<keyword evidence="2" id="KW-1185">Reference proteome</keyword>
<organism evidence="1 2">
    <name type="scientific">Clostridium faecium</name>
    <dbReference type="NCBI Taxonomy" id="2762223"/>
    <lineage>
        <taxon>Bacteria</taxon>
        <taxon>Bacillati</taxon>
        <taxon>Bacillota</taxon>
        <taxon>Clostridia</taxon>
        <taxon>Eubacteriales</taxon>
        <taxon>Clostridiaceae</taxon>
        <taxon>Clostridium</taxon>
    </lineage>
</organism>
<reference evidence="1 2" key="1">
    <citation type="submission" date="2020-08" db="EMBL/GenBank/DDBJ databases">
        <title>A Genomic Blueprint of the Chicken Gut Microbiome.</title>
        <authorList>
            <person name="Gilroy R."/>
            <person name="Ravi A."/>
            <person name="Getino M."/>
            <person name="Pursley I."/>
            <person name="Horton D.L."/>
            <person name="Alikhan N.-F."/>
            <person name="Baker D."/>
            <person name="Gharbi K."/>
            <person name="Hall N."/>
            <person name="Watson M."/>
            <person name="Adriaenssens E.M."/>
            <person name="Foster-Nyarko E."/>
            <person name="Jarju S."/>
            <person name="Secka A."/>
            <person name="Antonio M."/>
            <person name="Oren A."/>
            <person name="Chaudhuri R."/>
            <person name="La Ragione R.M."/>
            <person name="Hildebrand F."/>
            <person name="Pallen M.J."/>
        </authorList>
    </citation>
    <scope>NUCLEOTIDE SEQUENCE [LARGE SCALE GENOMIC DNA]</scope>
    <source>
        <strain evidence="1 2">N37</strain>
    </source>
</reference>
<gene>
    <name evidence="1" type="ORF">H9637_00065</name>
</gene>
<dbReference type="RefSeq" id="WP_191738244.1">
    <property type="nucleotide sequence ID" value="NZ_JACSQB010000002.1"/>
</dbReference>
<sequence>MKKLSIDMDLLLELSSFDTRGTGQSFINIDSGDISYIPKDIMEFIKNNTELYNLEEWQIILLEEARDIHNHKEKYIYIPLIEREFVSEVMIDFVSSINDKILQAKLLSLIEEGEHKFNMELINHNIIEEYYDYKDMRFIEYLINWLNKNGIILYDEEV</sequence>
<dbReference type="Proteomes" id="UP000627166">
    <property type="component" value="Unassembled WGS sequence"/>
</dbReference>
<protein>
    <submittedName>
        <fullName evidence="1">Uncharacterized protein</fullName>
    </submittedName>
</protein>
<comment type="caution">
    <text evidence="1">The sequence shown here is derived from an EMBL/GenBank/DDBJ whole genome shotgun (WGS) entry which is preliminary data.</text>
</comment>
<accession>A0ABR8YMH1</accession>
<proteinExistence type="predicted"/>
<dbReference type="Pfam" id="PF03682">
    <property type="entry name" value="UPF0158"/>
    <property type="match status" value="1"/>
</dbReference>
<evidence type="ECO:0000313" key="2">
    <source>
        <dbReference type="Proteomes" id="UP000627166"/>
    </source>
</evidence>
<dbReference type="InterPro" id="IPR005361">
    <property type="entry name" value="UPF0158"/>
</dbReference>